<dbReference type="UniPathway" id="UPA00241">
    <property type="reaction ID" value="UER00352"/>
</dbReference>
<dbReference type="GO" id="GO:0004594">
    <property type="term" value="F:pantothenate kinase activity"/>
    <property type="evidence" value="ECO:0007669"/>
    <property type="project" value="UniProtKB-UniRule"/>
</dbReference>
<evidence type="ECO:0000313" key="17">
    <source>
        <dbReference type="EMBL" id="SDJ89521.1"/>
    </source>
</evidence>
<evidence type="ECO:0000256" key="13">
    <source>
        <dbReference type="ARBA" id="ARBA00032866"/>
    </source>
</evidence>
<dbReference type="HAMAP" id="MF_00215">
    <property type="entry name" value="Pantothen_kinase_1"/>
    <property type="match status" value="1"/>
</dbReference>
<dbReference type="InterPro" id="IPR027417">
    <property type="entry name" value="P-loop_NTPase"/>
</dbReference>
<comment type="similarity">
    <text evidence="4 14 15">Belongs to the prokaryotic pantothenate kinase family.</text>
</comment>
<keyword evidence="7 14" id="KW-0963">Cytoplasm</keyword>
<dbReference type="Pfam" id="PF00485">
    <property type="entry name" value="PRK"/>
    <property type="match status" value="1"/>
</dbReference>
<gene>
    <name evidence="14" type="primary">coaA</name>
    <name evidence="17" type="ORF">SAMN04488098_100670</name>
</gene>
<dbReference type="PANTHER" id="PTHR10285">
    <property type="entry name" value="URIDINE KINASE"/>
    <property type="match status" value="1"/>
</dbReference>
<accession>A0A1G8XGB6</accession>
<feature type="domain" description="Phosphoribulokinase/uridine kinase" evidence="16">
    <location>
        <begin position="85"/>
        <end position="224"/>
    </location>
</feature>
<reference evidence="18" key="1">
    <citation type="submission" date="2016-10" db="EMBL/GenBank/DDBJ databases">
        <authorList>
            <person name="Varghese N."/>
            <person name="Submissions S."/>
        </authorList>
    </citation>
    <scope>NUCLEOTIDE SEQUENCE [LARGE SCALE GENOMIC DNA]</scope>
    <source>
        <strain evidence="18">DSM 19181</strain>
    </source>
</reference>
<keyword evidence="18" id="KW-1185">Reference proteome</keyword>
<keyword evidence="8 14" id="KW-0808">Transferase</keyword>
<keyword evidence="12 14" id="KW-0173">Coenzyme A biosynthesis</keyword>
<evidence type="ECO:0000256" key="1">
    <source>
        <dbReference type="ARBA" id="ARBA00001206"/>
    </source>
</evidence>
<comment type="pathway">
    <text evidence="3 14 15">Cofactor biosynthesis; coenzyme A biosynthesis; CoA from (R)-pantothenate: step 1/5.</text>
</comment>
<comment type="catalytic activity">
    <reaction evidence="1 14 15">
        <text>(R)-pantothenate + ATP = (R)-4'-phosphopantothenate + ADP + H(+)</text>
        <dbReference type="Rhea" id="RHEA:16373"/>
        <dbReference type="ChEBI" id="CHEBI:10986"/>
        <dbReference type="ChEBI" id="CHEBI:15378"/>
        <dbReference type="ChEBI" id="CHEBI:29032"/>
        <dbReference type="ChEBI" id="CHEBI:30616"/>
        <dbReference type="ChEBI" id="CHEBI:456216"/>
        <dbReference type="EC" id="2.7.1.33"/>
    </reaction>
</comment>
<dbReference type="InterPro" id="IPR004566">
    <property type="entry name" value="PanK"/>
</dbReference>
<dbReference type="RefSeq" id="WP_091265225.1">
    <property type="nucleotide sequence ID" value="NZ_FNFK01000006.1"/>
</dbReference>
<evidence type="ECO:0000256" key="15">
    <source>
        <dbReference type="RuleBase" id="RU003530"/>
    </source>
</evidence>
<dbReference type="CDD" id="cd02025">
    <property type="entry name" value="PanK"/>
    <property type="match status" value="1"/>
</dbReference>
<dbReference type="Gene3D" id="3.40.50.300">
    <property type="entry name" value="P-loop containing nucleotide triphosphate hydrolases"/>
    <property type="match status" value="1"/>
</dbReference>
<evidence type="ECO:0000259" key="16">
    <source>
        <dbReference type="Pfam" id="PF00485"/>
    </source>
</evidence>
<dbReference type="EMBL" id="FNFK01000006">
    <property type="protein sequence ID" value="SDJ89521.1"/>
    <property type="molecule type" value="Genomic_DNA"/>
</dbReference>
<organism evidence="17 18">
    <name type="scientific">Alkalibacterium thalassium</name>
    <dbReference type="NCBI Taxonomy" id="426701"/>
    <lineage>
        <taxon>Bacteria</taxon>
        <taxon>Bacillati</taxon>
        <taxon>Bacillota</taxon>
        <taxon>Bacilli</taxon>
        <taxon>Lactobacillales</taxon>
        <taxon>Carnobacteriaceae</taxon>
        <taxon>Alkalibacterium</taxon>
    </lineage>
</organism>
<dbReference type="AlphaFoldDB" id="A0A1G8XGB6"/>
<evidence type="ECO:0000256" key="3">
    <source>
        <dbReference type="ARBA" id="ARBA00005225"/>
    </source>
</evidence>
<evidence type="ECO:0000256" key="2">
    <source>
        <dbReference type="ARBA" id="ARBA00004496"/>
    </source>
</evidence>
<evidence type="ECO:0000256" key="5">
    <source>
        <dbReference type="ARBA" id="ARBA00012102"/>
    </source>
</evidence>
<evidence type="ECO:0000313" key="18">
    <source>
        <dbReference type="Proteomes" id="UP000199433"/>
    </source>
</evidence>
<dbReference type="InterPro" id="IPR006083">
    <property type="entry name" value="PRK/URK"/>
</dbReference>
<proteinExistence type="inferred from homology"/>
<dbReference type="SUPFAM" id="SSF52540">
    <property type="entry name" value="P-loop containing nucleoside triphosphate hydrolases"/>
    <property type="match status" value="1"/>
</dbReference>
<keyword evidence="11 14" id="KW-0067">ATP-binding</keyword>
<name>A0A1G8XGB6_9LACT</name>
<evidence type="ECO:0000256" key="8">
    <source>
        <dbReference type="ARBA" id="ARBA00022679"/>
    </source>
</evidence>
<keyword evidence="10 14" id="KW-0418">Kinase</keyword>
<evidence type="ECO:0000256" key="12">
    <source>
        <dbReference type="ARBA" id="ARBA00022993"/>
    </source>
</evidence>
<evidence type="ECO:0000256" key="11">
    <source>
        <dbReference type="ARBA" id="ARBA00022840"/>
    </source>
</evidence>
<dbReference type="EC" id="2.7.1.33" evidence="5 14"/>
<dbReference type="NCBIfam" id="TIGR00554">
    <property type="entry name" value="panK_bact"/>
    <property type="match status" value="1"/>
</dbReference>
<evidence type="ECO:0000256" key="6">
    <source>
        <dbReference type="ARBA" id="ARBA00015080"/>
    </source>
</evidence>
<evidence type="ECO:0000256" key="10">
    <source>
        <dbReference type="ARBA" id="ARBA00022777"/>
    </source>
</evidence>
<dbReference type="STRING" id="426701.SAMN04488098_100670"/>
<protein>
    <recommendedName>
        <fullName evidence="6 14">Pantothenate kinase</fullName>
        <ecNumber evidence="5 14">2.7.1.33</ecNumber>
    </recommendedName>
    <alternativeName>
        <fullName evidence="13 14">Pantothenic acid kinase</fullName>
    </alternativeName>
</protein>
<dbReference type="GO" id="GO:0005737">
    <property type="term" value="C:cytoplasm"/>
    <property type="evidence" value="ECO:0007669"/>
    <property type="project" value="UniProtKB-SubCell"/>
</dbReference>
<feature type="binding site" evidence="14">
    <location>
        <begin position="90"/>
        <end position="97"/>
    </location>
    <ligand>
        <name>ATP</name>
        <dbReference type="ChEBI" id="CHEBI:30616"/>
    </ligand>
</feature>
<dbReference type="Proteomes" id="UP000199433">
    <property type="component" value="Unassembled WGS sequence"/>
</dbReference>
<evidence type="ECO:0000256" key="9">
    <source>
        <dbReference type="ARBA" id="ARBA00022741"/>
    </source>
</evidence>
<keyword evidence="9 14" id="KW-0547">Nucleotide-binding</keyword>
<comment type="subcellular location">
    <subcellularLocation>
        <location evidence="2 14 15">Cytoplasm</location>
    </subcellularLocation>
</comment>
<dbReference type="GO" id="GO:0015937">
    <property type="term" value="P:coenzyme A biosynthetic process"/>
    <property type="evidence" value="ECO:0007669"/>
    <property type="project" value="UniProtKB-UniRule"/>
</dbReference>
<evidence type="ECO:0000256" key="7">
    <source>
        <dbReference type="ARBA" id="ARBA00022490"/>
    </source>
</evidence>
<evidence type="ECO:0000256" key="14">
    <source>
        <dbReference type="HAMAP-Rule" id="MF_00215"/>
    </source>
</evidence>
<evidence type="ECO:0000256" key="4">
    <source>
        <dbReference type="ARBA" id="ARBA00006087"/>
    </source>
</evidence>
<dbReference type="OrthoDB" id="1550976at2"/>
<dbReference type="GO" id="GO:0005524">
    <property type="term" value="F:ATP binding"/>
    <property type="evidence" value="ECO:0007669"/>
    <property type="project" value="UniProtKB-UniRule"/>
</dbReference>
<dbReference type="PIRSF" id="PIRSF000545">
    <property type="entry name" value="Pantothenate_kin"/>
    <property type="match status" value="1"/>
</dbReference>
<sequence>MRESDSFYIINREEWKNLNNRTEISLSDQEVESLRSLNDQVSVKDVKEIYLPILQILHQYLKHYHKRQKEIKKILNRPESKEPYVIGIAGSVAVGKSTLARFLQTMMARAYPDKKVDLITTDGFLYPNEVLQDRNLLNRKGFPESYDMHRLISFMGDVKSGRRDIKVPLYSHKLYNIVPDQFETIDQPDILIVEGINVLQLPANEKIFVSDFFDFSFYVDAEPDRIEKWYLERFGLLLQTAFKDPSNYYYPYAVGDRKEAFKMAKNVWRTINLKNLQEYILPTRFRADMIIHKTTDHFIDQLLLKKH</sequence>